<evidence type="ECO:0000313" key="1">
    <source>
        <dbReference type="EMBL" id="MEM4990717.1"/>
    </source>
</evidence>
<dbReference type="Proteomes" id="UP001495910">
    <property type="component" value="Unassembled WGS sequence"/>
</dbReference>
<reference evidence="1 2" key="1">
    <citation type="submission" date="2024-02" db="EMBL/GenBank/DDBJ databases">
        <title>Draft genome sequence of Collimonas sp. strain H4R21, an effective mineral-weathering bacterial strain isolated from the beech rhizosphere.</title>
        <authorList>
            <person name="Morin E."/>
            <person name="Uroz S."/>
            <person name="Leveau J.H.J."/>
            <person name="Kumar R."/>
            <person name="Rey M.W."/>
            <person name="Pham J."/>
        </authorList>
    </citation>
    <scope>NUCLEOTIDE SEQUENCE [LARGE SCALE GENOMIC DNA]</scope>
    <source>
        <strain evidence="1 2">H4R21</strain>
    </source>
</reference>
<accession>A0ABU9Q3C6</accession>
<keyword evidence="2" id="KW-1185">Reference proteome</keyword>
<dbReference type="EMBL" id="JBANDC010000030">
    <property type="protein sequence ID" value="MEM4990717.1"/>
    <property type="molecule type" value="Genomic_DNA"/>
</dbReference>
<name>A0ABU9Q3C6_9BURK</name>
<comment type="caution">
    <text evidence="1">The sequence shown here is derived from an EMBL/GenBank/DDBJ whole genome shotgun (WGS) entry which is preliminary data.</text>
</comment>
<proteinExistence type="predicted"/>
<protein>
    <submittedName>
        <fullName evidence="1">Uncharacterized protein</fullName>
    </submittedName>
</protein>
<evidence type="ECO:0000313" key="2">
    <source>
        <dbReference type="Proteomes" id="UP001495910"/>
    </source>
</evidence>
<gene>
    <name evidence="1" type="ORF">V8G57_25240</name>
</gene>
<sequence length="297" mass="32881">MQLILSSGTVLRGDLLLSACLHSDLAPVPMTLEAVVRATDATVSELKQGKRIRVASEGYVFRIIQIKRSTVSANVQGNDQMAALHVVALFEPCHQIAFRRKTAVIKEGATLGSIYGACGARVKINADYPIARFACYAGSVPSYEVAKVLQEEGGAIYTDGREVTFIRLQDIFKQEPILILEQDTTENIDSGFMERHEVPSFFSTDAFGTFVYGNRSKVRAIGYQPRTDTRMLWNMTRALIQKKILKSDYLPTVNAGKVIRIERVSYAIITAAHAFESGSDGGDSRLYSKFWLGILEE</sequence>
<dbReference type="RefSeq" id="WP_342831736.1">
    <property type="nucleotide sequence ID" value="NZ_JBANDC010000030.1"/>
</dbReference>
<organism evidence="1 2">
    <name type="scientific">Collimonas rhizosphaerae</name>
    <dbReference type="NCBI Taxonomy" id="3126357"/>
    <lineage>
        <taxon>Bacteria</taxon>
        <taxon>Pseudomonadati</taxon>
        <taxon>Pseudomonadota</taxon>
        <taxon>Betaproteobacteria</taxon>
        <taxon>Burkholderiales</taxon>
        <taxon>Oxalobacteraceae</taxon>
        <taxon>Collimonas</taxon>
    </lineage>
</organism>